<comment type="caution">
    <text evidence="1">The sequence shown here is derived from an EMBL/GenBank/DDBJ whole genome shotgun (WGS) entry which is preliminary data.</text>
</comment>
<proteinExistence type="predicted"/>
<dbReference type="AlphaFoldDB" id="A0A0F9LQ30"/>
<sequence length="115" mass="13320">MKLPSDLGNLKNLVWLDIDNTGLESIPESLYKLEYLEGITIQNNPFQAPPALKQLEFKFANQIYEKIKESNGLDFAMLKKKLDLPEEKIRSGLYHLENKKMIYEAGSNYKVRKKS</sequence>
<dbReference type="SUPFAM" id="SSF52058">
    <property type="entry name" value="L domain-like"/>
    <property type="match status" value="1"/>
</dbReference>
<dbReference type="Gene3D" id="3.80.10.10">
    <property type="entry name" value="Ribonuclease Inhibitor"/>
    <property type="match status" value="1"/>
</dbReference>
<dbReference type="EMBL" id="LAZR01006844">
    <property type="protein sequence ID" value="KKM89271.1"/>
    <property type="molecule type" value="Genomic_DNA"/>
</dbReference>
<protein>
    <submittedName>
        <fullName evidence="1">Uncharacterized protein</fullName>
    </submittedName>
</protein>
<reference evidence="1" key="1">
    <citation type="journal article" date="2015" name="Nature">
        <title>Complex archaea that bridge the gap between prokaryotes and eukaryotes.</title>
        <authorList>
            <person name="Spang A."/>
            <person name="Saw J.H."/>
            <person name="Jorgensen S.L."/>
            <person name="Zaremba-Niedzwiedzka K."/>
            <person name="Martijn J."/>
            <person name="Lind A.E."/>
            <person name="van Eijk R."/>
            <person name="Schleper C."/>
            <person name="Guy L."/>
            <person name="Ettema T.J."/>
        </authorList>
    </citation>
    <scope>NUCLEOTIDE SEQUENCE</scope>
</reference>
<name>A0A0F9LQ30_9ZZZZ</name>
<accession>A0A0F9LQ30</accession>
<dbReference type="InterPro" id="IPR032675">
    <property type="entry name" value="LRR_dom_sf"/>
</dbReference>
<organism evidence="1">
    <name type="scientific">marine sediment metagenome</name>
    <dbReference type="NCBI Taxonomy" id="412755"/>
    <lineage>
        <taxon>unclassified sequences</taxon>
        <taxon>metagenomes</taxon>
        <taxon>ecological metagenomes</taxon>
    </lineage>
</organism>
<evidence type="ECO:0000313" key="1">
    <source>
        <dbReference type="EMBL" id="KKM89271.1"/>
    </source>
</evidence>
<gene>
    <name evidence="1" type="ORF">LCGC14_1250330</name>
</gene>